<dbReference type="Proteomes" id="UP000235330">
    <property type="component" value="Unassembled WGS sequence"/>
</dbReference>
<evidence type="ECO:0000313" key="4">
    <source>
        <dbReference type="EMBL" id="PMJ64319.1"/>
    </source>
</evidence>
<proteinExistence type="inferred from homology"/>
<dbReference type="PANTHER" id="PTHR30332:SF17">
    <property type="entry name" value="TYPE IV PILIATION SYSTEM PROTEIN DR_0774-RELATED"/>
    <property type="match status" value="1"/>
</dbReference>
<dbReference type="InterPro" id="IPR032789">
    <property type="entry name" value="T2SS-T3SS_pil_N"/>
</dbReference>
<feature type="domain" description="Pilus formation protein N-terminal" evidence="3">
    <location>
        <begin position="16"/>
        <end position="82"/>
    </location>
</feature>
<dbReference type="EMBL" id="MCWU01000033">
    <property type="protein sequence ID" value="PMJ64319.1"/>
    <property type="molecule type" value="Genomic_DNA"/>
</dbReference>
<dbReference type="GO" id="GO:0009306">
    <property type="term" value="P:protein secretion"/>
    <property type="evidence" value="ECO:0007669"/>
    <property type="project" value="InterPro"/>
</dbReference>
<protein>
    <submittedName>
        <fullName evidence="4">General secretion pathway protein GspD</fullName>
    </submittedName>
</protein>
<dbReference type="RefSeq" id="WP_102516778.1">
    <property type="nucleotide sequence ID" value="NZ_CAWNSM010000033.1"/>
</dbReference>
<dbReference type="InterPro" id="IPR001775">
    <property type="entry name" value="GspD/PilQ"/>
</dbReference>
<evidence type="ECO:0000259" key="2">
    <source>
        <dbReference type="Pfam" id="PF00263"/>
    </source>
</evidence>
<dbReference type="GO" id="GO:0015627">
    <property type="term" value="C:type II protein secretion system complex"/>
    <property type="evidence" value="ECO:0007669"/>
    <property type="project" value="TreeGrafter"/>
</dbReference>
<dbReference type="InterPro" id="IPR004846">
    <property type="entry name" value="T2SS/T3SS_dom"/>
</dbReference>
<evidence type="ECO:0000259" key="3">
    <source>
        <dbReference type="Pfam" id="PF13629"/>
    </source>
</evidence>
<comment type="similarity">
    <text evidence="1">Belongs to the bacterial secretin family.</text>
</comment>
<dbReference type="PANTHER" id="PTHR30332">
    <property type="entry name" value="PROBABLE GENERAL SECRETION PATHWAY PROTEIN D"/>
    <property type="match status" value="1"/>
</dbReference>
<organism evidence="4 5">
    <name type="scientific">Vibrio splendidus</name>
    <dbReference type="NCBI Taxonomy" id="29497"/>
    <lineage>
        <taxon>Bacteria</taxon>
        <taxon>Pseudomonadati</taxon>
        <taxon>Pseudomonadota</taxon>
        <taxon>Gammaproteobacteria</taxon>
        <taxon>Vibrionales</taxon>
        <taxon>Vibrionaceae</taxon>
        <taxon>Vibrio</taxon>
    </lineage>
</organism>
<dbReference type="PRINTS" id="PR00811">
    <property type="entry name" value="BCTERIALGSPD"/>
</dbReference>
<evidence type="ECO:0000256" key="1">
    <source>
        <dbReference type="RuleBase" id="RU004003"/>
    </source>
</evidence>
<dbReference type="AlphaFoldDB" id="A0A2N7F9V3"/>
<name>A0A2N7F9V3_VIBSP</name>
<dbReference type="Pfam" id="PF13629">
    <property type="entry name" value="T2SS-T3SS_pil_N"/>
    <property type="match status" value="1"/>
</dbReference>
<sequence length="432" mass="47182">MFASTLSCSGFAQSITNISKGGMQTITVLADIQSVFISDPEIADYQVIDERKVVVFGKKLGRASLAIYGEEGKTLASRKIWVNPSLDHIQQQIQILHPNAQVIAANIGEQVVLSGVVATENERDKINELVGTLLEKSKEEYKLEWDLGDDETQEILFMKRNYFEGVVNNIEVSTVKQVNVKLSIAEVSHSFLEEFGVSYGSESAGAGVFVDKLTSFSASDIVSVITAIGNDTVGQILAEPNLSVISGETASFLVGGELPVVTVVDGTTNVEYKEFGIRLELAAKVHDDDKITLALMPEVSSLDTQYSNETYDLPALKTRRARTTVQLGDGKSFVLGGLLSTEDKESLSKVPFVSEIPVLGALFRNTGTERSKTELVIVATVNLVKPIEPNQIQLPTMRKTTTLERFFVIENQYEQASSIWTQEVLASGGFQK</sequence>
<dbReference type="Pfam" id="PF00263">
    <property type="entry name" value="Secretin"/>
    <property type="match status" value="1"/>
</dbReference>
<gene>
    <name evidence="4" type="ORF">BCU17_21825</name>
</gene>
<feature type="domain" description="Type II/III secretion system secretin-like" evidence="2">
    <location>
        <begin position="231"/>
        <end position="384"/>
    </location>
</feature>
<evidence type="ECO:0000313" key="5">
    <source>
        <dbReference type="Proteomes" id="UP000235330"/>
    </source>
</evidence>
<dbReference type="InterPro" id="IPR050810">
    <property type="entry name" value="Bact_Secretion_Sys_Channel"/>
</dbReference>
<accession>A0A2N7F9V3</accession>
<comment type="caution">
    <text evidence="4">The sequence shown here is derived from an EMBL/GenBank/DDBJ whole genome shotgun (WGS) entry which is preliminary data.</text>
</comment>
<reference evidence="5" key="1">
    <citation type="submission" date="2016-07" db="EMBL/GenBank/DDBJ databases">
        <title>Nontailed viruses are major unrecognized killers of bacteria in the ocean.</title>
        <authorList>
            <person name="Kauffman K."/>
            <person name="Hussain F."/>
            <person name="Yang J."/>
            <person name="Arevalo P."/>
            <person name="Brown J."/>
            <person name="Cutler M."/>
            <person name="Kelly L."/>
            <person name="Polz M.F."/>
        </authorList>
    </citation>
    <scope>NUCLEOTIDE SEQUENCE [LARGE SCALE GENOMIC DNA]</scope>
    <source>
        <strain evidence="5">10N.261.55.E11</strain>
    </source>
</reference>